<gene>
    <name evidence="1" type="ORF">H6G83_23950</name>
</gene>
<reference evidence="1 2" key="1">
    <citation type="journal article" date="2020" name="ISME J.">
        <title>Comparative genomics reveals insights into cyanobacterial evolution and habitat adaptation.</title>
        <authorList>
            <person name="Chen M.Y."/>
            <person name="Teng W.K."/>
            <person name="Zhao L."/>
            <person name="Hu C.X."/>
            <person name="Zhou Y.K."/>
            <person name="Han B.P."/>
            <person name="Song L.R."/>
            <person name="Shu W.S."/>
        </authorList>
    </citation>
    <scope>NUCLEOTIDE SEQUENCE [LARGE SCALE GENOMIC DNA]</scope>
    <source>
        <strain evidence="1 2">FACHB-119</strain>
    </source>
</reference>
<comment type="caution">
    <text evidence="1">The sequence shown here is derived from an EMBL/GenBank/DDBJ whole genome shotgun (WGS) entry which is preliminary data.</text>
</comment>
<dbReference type="EMBL" id="JACJSG010000038">
    <property type="protein sequence ID" value="MBD2503624.1"/>
    <property type="molecule type" value="Genomic_DNA"/>
</dbReference>
<sequence>MFSYRFFLPLSSILVSSFLIWVNVAKANILVSPMIFETQENRGQAQGLITVTNLDSQAFRARVYTLPFTYNKETGFQTLSSSPNDLSPYLRFSPQEMQVPGSTQRNIRFVVRFPPSLPDGEYRTMIFTEDLQATTVTRNDEKNNVVVNTDLVPRIGVAVYVRKGNILANIIPDSTRLNPQGEIQLLVQNKGKASAIVGGNWTIKQENQVVKTGKIRDTTVIAEGERYLLVDAPTKDKSALLPGKYEVSGELVWGENKKNKIPFNLNLTVPRN</sequence>
<accession>A0ABR8D901</accession>
<evidence type="ECO:0000313" key="1">
    <source>
        <dbReference type="EMBL" id="MBD2503624.1"/>
    </source>
</evidence>
<dbReference type="RefSeq" id="WP_190476544.1">
    <property type="nucleotide sequence ID" value="NZ_JACJSG010000038.1"/>
</dbReference>
<protein>
    <recommendedName>
        <fullName evidence="3">P pilus assembly protein, chaperone PapD</fullName>
    </recommendedName>
</protein>
<name>A0ABR8D901_9NOST</name>
<evidence type="ECO:0008006" key="3">
    <source>
        <dbReference type="Google" id="ProtNLM"/>
    </source>
</evidence>
<keyword evidence="2" id="KW-1185">Reference proteome</keyword>
<organism evidence="1 2">
    <name type="scientific">Anabaena azotica FACHB-119</name>
    <dbReference type="NCBI Taxonomy" id="947527"/>
    <lineage>
        <taxon>Bacteria</taxon>
        <taxon>Bacillati</taxon>
        <taxon>Cyanobacteriota</taxon>
        <taxon>Cyanophyceae</taxon>
        <taxon>Nostocales</taxon>
        <taxon>Nostocaceae</taxon>
        <taxon>Anabaena</taxon>
        <taxon>Anabaena azotica</taxon>
    </lineage>
</organism>
<proteinExistence type="predicted"/>
<evidence type="ECO:0000313" key="2">
    <source>
        <dbReference type="Proteomes" id="UP000661112"/>
    </source>
</evidence>
<dbReference type="Proteomes" id="UP000661112">
    <property type="component" value="Unassembled WGS sequence"/>
</dbReference>